<dbReference type="AlphaFoldDB" id="A0A2H3KKL5"/>
<comment type="caution">
    <text evidence="2">The sequence shown here is derived from an EMBL/GenBank/DDBJ whole genome shotgun (WGS) entry which is preliminary data.</text>
</comment>
<proteinExistence type="predicted"/>
<dbReference type="Proteomes" id="UP000220922">
    <property type="component" value="Unassembled WGS sequence"/>
</dbReference>
<dbReference type="EMBL" id="LYXE01000094">
    <property type="protein sequence ID" value="PDV98547.1"/>
    <property type="molecule type" value="Genomic_DNA"/>
</dbReference>
<gene>
    <name evidence="2" type="ORF">A9Q02_22310</name>
</gene>
<feature type="region of interest" description="Disordered" evidence="1">
    <location>
        <begin position="211"/>
        <end position="237"/>
    </location>
</feature>
<feature type="region of interest" description="Disordered" evidence="1">
    <location>
        <begin position="1"/>
        <end position="20"/>
    </location>
</feature>
<reference evidence="2 3" key="1">
    <citation type="submission" date="2016-05" db="EMBL/GenBank/DDBJ databases">
        <authorList>
            <person name="Lavstsen T."/>
            <person name="Jespersen J.S."/>
        </authorList>
    </citation>
    <scope>NUCLEOTIDE SEQUENCE [LARGE SCALE GENOMIC DNA]</scope>
    <source>
        <strain evidence="2 3">B7-9</strain>
    </source>
</reference>
<organism evidence="2 3">
    <name type="scientific">Candidatus Chloroploca asiatica</name>
    <dbReference type="NCBI Taxonomy" id="1506545"/>
    <lineage>
        <taxon>Bacteria</taxon>
        <taxon>Bacillati</taxon>
        <taxon>Chloroflexota</taxon>
        <taxon>Chloroflexia</taxon>
        <taxon>Chloroflexales</taxon>
        <taxon>Chloroflexineae</taxon>
        <taxon>Oscillochloridaceae</taxon>
        <taxon>Candidatus Chloroploca</taxon>
    </lineage>
</organism>
<feature type="region of interest" description="Disordered" evidence="1">
    <location>
        <begin position="459"/>
        <end position="483"/>
    </location>
</feature>
<evidence type="ECO:0000313" key="3">
    <source>
        <dbReference type="Proteomes" id="UP000220922"/>
    </source>
</evidence>
<evidence type="ECO:0000313" key="2">
    <source>
        <dbReference type="EMBL" id="PDV98547.1"/>
    </source>
</evidence>
<keyword evidence="3" id="KW-1185">Reference proteome</keyword>
<feature type="compositionally biased region" description="Polar residues" evidence="1">
    <location>
        <begin position="352"/>
        <end position="364"/>
    </location>
</feature>
<evidence type="ECO:0000256" key="1">
    <source>
        <dbReference type="SAM" id="MobiDB-lite"/>
    </source>
</evidence>
<dbReference type="RefSeq" id="WP_097653426.1">
    <property type="nucleotide sequence ID" value="NZ_LYXE01000094.1"/>
</dbReference>
<sequence length="604" mass="63129">MTVSADPRPQNGANDGSPGFPRLGGDELFVPASHVLIIDRQVSHPAFRLWCVLHRLWFLHEPPVMERLQTLMGTLGPGSATQEATWQPATRRSIERWLTELEQAGWLIWARRGETTRRYHLRTHARSATDTAVLSELRTLLNSGKATLAEVQALLNLMPPLPGDATSASHGARSGAHYDAEPTSLVAADATPESHGARPGAHHDAVLTSNAAPDATPESHGTRSRSTQQAVLASRAPSDAVLVSQRGDHPPTAGSEGMMIGALPLLGQGADATPESHDAILGSYDTTGESYEAIRGSYDATGGSYDATVGSPSLPGQVADATSESHEATVGSPSLPGQGADATPESHEATVGSPSLSGQGVDTTPESHDAILGSDDATPESHEAIVGSQSLPGQGVDTTLESHDAILGSYHATSESHDAILGSYDATPESHDATLASHGGRTEGVLMRQKKAPYNEIRENQIHEDPTPPPAATGTQAGDEGGGLTATERYLIRQGFSVKAAREFRALDDATVQADFARRRTLGQGIGAIVTTWRVDPPQAEAPQTGLLTAQAAADAKAQALTLAPPDASDLEIQYLALDLEEGLAPAVALAHVQARRAGTGGAR</sequence>
<accession>A0A2H3KKL5</accession>
<dbReference type="OrthoDB" id="9816825at2"/>
<feature type="region of interest" description="Disordered" evidence="1">
    <location>
        <begin position="307"/>
        <end position="365"/>
    </location>
</feature>
<name>A0A2H3KKL5_9CHLR</name>
<protein>
    <submittedName>
        <fullName evidence="2">Uncharacterized protein</fullName>
    </submittedName>
</protein>